<dbReference type="GO" id="GO:0004371">
    <property type="term" value="F:glycerone kinase activity"/>
    <property type="evidence" value="ECO:0007669"/>
    <property type="project" value="InterPro"/>
</dbReference>
<reference evidence="2 3" key="1">
    <citation type="submission" date="2018-05" db="EMBL/GenBank/DDBJ databases">
        <title>Genome sequencing and assembly of the regulated plant pathogen Lachnellula willkommii and related sister species for the development of diagnostic species identification markers.</title>
        <authorList>
            <person name="Giroux E."/>
            <person name="Bilodeau G."/>
        </authorList>
    </citation>
    <scope>NUCLEOTIDE SEQUENCE [LARGE SCALE GENOMIC DNA]</scope>
    <source>
        <strain evidence="2 3">CBS 268.59</strain>
    </source>
</reference>
<dbReference type="PANTHER" id="PTHR28629">
    <property type="entry name" value="TRIOKINASE/FMN CYCLASE"/>
    <property type="match status" value="1"/>
</dbReference>
<dbReference type="Gene3D" id="3.30.1180.20">
    <property type="entry name" value="Dihydroxyacetone kinase, domain 2"/>
    <property type="match status" value="1"/>
</dbReference>
<proteinExistence type="predicted"/>
<name>A0A8T9CE02_9HELO</name>
<dbReference type="InterPro" id="IPR050861">
    <property type="entry name" value="Dihydroxyacetone_Kinase"/>
</dbReference>
<dbReference type="GO" id="GO:0005829">
    <property type="term" value="C:cytosol"/>
    <property type="evidence" value="ECO:0007669"/>
    <property type="project" value="TreeGrafter"/>
</dbReference>
<feature type="domain" description="DhaK" evidence="1">
    <location>
        <begin position="32"/>
        <end position="381"/>
    </location>
</feature>
<dbReference type="Pfam" id="PF02733">
    <property type="entry name" value="Dak1"/>
    <property type="match status" value="1"/>
</dbReference>
<keyword evidence="2" id="KW-0808">Transferase</keyword>
<comment type="caution">
    <text evidence="2">The sequence shown here is derived from an EMBL/GenBank/DDBJ whole genome shotgun (WGS) entry which is preliminary data.</text>
</comment>
<dbReference type="InterPro" id="IPR004006">
    <property type="entry name" value="DhaK_dom"/>
</dbReference>
<keyword evidence="2" id="KW-0418">Kinase</keyword>
<dbReference type="Gene3D" id="3.40.50.10440">
    <property type="entry name" value="Dihydroxyacetone kinase, domain 1"/>
    <property type="match status" value="1"/>
</dbReference>
<accession>A0A8T9CE02</accession>
<dbReference type="EMBL" id="QGMK01000155">
    <property type="protein sequence ID" value="TVY83761.1"/>
    <property type="molecule type" value="Genomic_DNA"/>
</dbReference>
<gene>
    <name evidence="2" type="primary">dak1_1</name>
    <name evidence="2" type="ORF">LSUE1_G000732</name>
</gene>
<dbReference type="Proteomes" id="UP000469558">
    <property type="component" value="Unassembled WGS sequence"/>
</dbReference>
<organism evidence="2 3">
    <name type="scientific">Lachnellula suecica</name>
    <dbReference type="NCBI Taxonomy" id="602035"/>
    <lineage>
        <taxon>Eukaryota</taxon>
        <taxon>Fungi</taxon>
        <taxon>Dikarya</taxon>
        <taxon>Ascomycota</taxon>
        <taxon>Pezizomycotina</taxon>
        <taxon>Leotiomycetes</taxon>
        <taxon>Helotiales</taxon>
        <taxon>Lachnaceae</taxon>
        <taxon>Lachnellula</taxon>
    </lineage>
</organism>
<feature type="non-terminal residue" evidence="2">
    <location>
        <position position="1"/>
    </location>
</feature>
<dbReference type="PROSITE" id="PS51481">
    <property type="entry name" value="DHAK"/>
    <property type="match status" value="1"/>
</dbReference>
<dbReference type="AlphaFoldDB" id="A0A8T9CE02"/>
<sequence length="383" mass="40927">LLPFTPQPRIFEMATETQTKQASKETLHFINDPADAINEAAIGLTEHNANLSYSASHKIVYRSDLDTFRQDHVTTIGFAGGGHEPMFSGFVGPSFLSCSVSGNVFASPTAGQIYEAIKLCQPINTPSKGTLVICGNYTGDILNAGLAITRATAAGYKVRFIPIGDDVAVGRKKGGKVGRRGLSGHIVGLKISCALADQGESLEKVGDVMEYIAANSGTIAVAFDRVALPNNILTEIQTLPPATIELGLGCHGEPGLRQVSPVPSPEALTKEMISLLTDTSDTDRAFIPFSSAGKDEVILLVNSSGSTSDEVLARFAELAIAELEKQGIVVRRMTLGPMVTSLKQSGFGFTLWRLPGAEETGVLGRDDALEYWDRKVETVSWRQ</sequence>
<dbReference type="FunFam" id="3.40.50.10440:FF:000001">
    <property type="entry name" value="Dihydroxyacetone kinase, DhaK subunit"/>
    <property type="match status" value="1"/>
</dbReference>
<evidence type="ECO:0000313" key="2">
    <source>
        <dbReference type="EMBL" id="TVY83761.1"/>
    </source>
</evidence>
<dbReference type="GO" id="GO:0019563">
    <property type="term" value="P:glycerol catabolic process"/>
    <property type="evidence" value="ECO:0007669"/>
    <property type="project" value="TreeGrafter"/>
</dbReference>
<protein>
    <submittedName>
        <fullName evidence="2">Dihydroxyacetone kinase</fullName>
    </submittedName>
</protein>
<evidence type="ECO:0000313" key="3">
    <source>
        <dbReference type="Proteomes" id="UP000469558"/>
    </source>
</evidence>
<keyword evidence="3" id="KW-1185">Reference proteome</keyword>
<dbReference type="PANTHER" id="PTHR28629:SF4">
    <property type="entry name" value="TRIOKINASE_FMN CYCLASE"/>
    <property type="match status" value="1"/>
</dbReference>
<evidence type="ECO:0000259" key="1">
    <source>
        <dbReference type="PROSITE" id="PS51481"/>
    </source>
</evidence>
<dbReference type="OrthoDB" id="1724672at2759"/>
<dbReference type="SUPFAM" id="SSF82549">
    <property type="entry name" value="DAK1/DegV-like"/>
    <property type="match status" value="1"/>
</dbReference>